<dbReference type="PANTHER" id="PTHR11361">
    <property type="entry name" value="DNA MISMATCH REPAIR PROTEIN MUTS FAMILY MEMBER"/>
    <property type="match status" value="1"/>
</dbReference>
<feature type="domain" description="DNA mismatch repair proteins mutS family" evidence="4">
    <location>
        <begin position="2"/>
        <end position="135"/>
    </location>
</feature>
<dbReference type="PANTHER" id="PTHR11361:SF34">
    <property type="entry name" value="DNA MISMATCH REPAIR PROTEIN MSH1, MITOCHONDRIAL"/>
    <property type="match status" value="1"/>
</dbReference>
<organism evidence="5 6">
    <name type="scientific">Olivibacter ginsenosidimutans</name>
    <dbReference type="NCBI Taxonomy" id="1176537"/>
    <lineage>
        <taxon>Bacteria</taxon>
        <taxon>Pseudomonadati</taxon>
        <taxon>Bacteroidota</taxon>
        <taxon>Sphingobacteriia</taxon>
        <taxon>Sphingobacteriales</taxon>
        <taxon>Sphingobacteriaceae</taxon>
        <taxon>Olivibacter</taxon>
    </lineage>
</organism>
<evidence type="ECO:0000313" key="6">
    <source>
        <dbReference type="Proteomes" id="UP001501411"/>
    </source>
</evidence>
<keyword evidence="3" id="KW-0238">DNA-binding</keyword>
<evidence type="ECO:0000313" key="5">
    <source>
        <dbReference type="EMBL" id="GAA4786805.1"/>
    </source>
</evidence>
<proteinExistence type="predicted"/>
<dbReference type="RefSeq" id="WP_345231008.1">
    <property type="nucleotide sequence ID" value="NZ_BAABIQ010000007.1"/>
</dbReference>
<comment type="caution">
    <text evidence="5">The sequence shown here is derived from an EMBL/GenBank/DDBJ whole genome shotgun (WGS) entry which is preliminary data.</text>
</comment>
<dbReference type="InterPro" id="IPR000432">
    <property type="entry name" value="DNA_mismatch_repair_MutS_C"/>
</dbReference>
<dbReference type="Pfam" id="PF00488">
    <property type="entry name" value="MutS_V"/>
    <property type="match status" value="1"/>
</dbReference>
<keyword evidence="1" id="KW-0547">Nucleotide-binding</keyword>
<accession>A0ABP9AVF6</accession>
<reference evidence="6" key="1">
    <citation type="journal article" date="2019" name="Int. J. Syst. Evol. Microbiol.">
        <title>The Global Catalogue of Microorganisms (GCM) 10K type strain sequencing project: providing services to taxonomists for standard genome sequencing and annotation.</title>
        <authorList>
            <consortium name="The Broad Institute Genomics Platform"/>
            <consortium name="The Broad Institute Genome Sequencing Center for Infectious Disease"/>
            <person name="Wu L."/>
            <person name="Ma J."/>
        </authorList>
    </citation>
    <scope>NUCLEOTIDE SEQUENCE [LARGE SCALE GENOMIC DNA]</scope>
    <source>
        <strain evidence="6">JCM 18200</strain>
    </source>
</reference>
<evidence type="ECO:0000256" key="2">
    <source>
        <dbReference type="ARBA" id="ARBA00022840"/>
    </source>
</evidence>
<dbReference type="EMBL" id="BAABIQ010000007">
    <property type="protein sequence ID" value="GAA4786805.1"/>
    <property type="molecule type" value="Genomic_DNA"/>
</dbReference>
<dbReference type="Gene3D" id="3.40.50.300">
    <property type="entry name" value="P-loop containing nucleotide triphosphate hydrolases"/>
    <property type="match status" value="1"/>
</dbReference>
<evidence type="ECO:0000256" key="1">
    <source>
        <dbReference type="ARBA" id="ARBA00022741"/>
    </source>
</evidence>
<evidence type="ECO:0000256" key="3">
    <source>
        <dbReference type="ARBA" id="ARBA00023125"/>
    </source>
</evidence>
<protein>
    <recommendedName>
        <fullName evidence="4">DNA mismatch repair proteins mutS family domain-containing protein</fullName>
    </recommendedName>
</protein>
<name>A0ABP9AVF6_9SPHI</name>
<dbReference type="SUPFAM" id="SSF52540">
    <property type="entry name" value="P-loop containing nucleoside triphosphate hydrolases"/>
    <property type="match status" value="1"/>
</dbReference>
<keyword evidence="6" id="KW-1185">Reference proteome</keyword>
<keyword evidence="2" id="KW-0067">ATP-binding</keyword>
<dbReference type="InterPro" id="IPR045076">
    <property type="entry name" value="MutS"/>
</dbReference>
<sequence length="146" mass="16768">MFVAAQDLEVNICRGVFTHFRRKEDVYLKSGKFDEELRRMSQITDHLMQGALILFNESFAATNEREGAEIAHQVVEALMEKEIKVFFVTHMYAFSSYFNEGKSSECLFLRAERGDNAQRTYKITKGVPLPSSYGADLYQRIFGDSS</sequence>
<evidence type="ECO:0000259" key="4">
    <source>
        <dbReference type="Pfam" id="PF00488"/>
    </source>
</evidence>
<dbReference type="InterPro" id="IPR027417">
    <property type="entry name" value="P-loop_NTPase"/>
</dbReference>
<gene>
    <name evidence="5" type="ORF">GCM10023231_13620</name>
</gene>
<dbReference type="Proteomes" id="UP001501411">
    <property type="component" value="Unassembled WGS sequence"/>
</dbReference>